<dbReference type="Proteomes" id="UP000297521">
    <property type="component" value="Unassembled WGS sequence"/>
</dbReference>
<evidence type="ECO:0000313" key="2">
    <source>
        <dbReference type="Proteomes" id="UP000297521"/>
    </source>
</evidence>
<reference evidence="1" key="1">
    <citation type="journal article" date="2019" name="Cell Metab.">
        <title>Nutrient sensing in CD11c cells alters the gut microbiome to regulate food intake and body mass.</title>
        <authorList>
            <person name="Chagwedera N.D."/>
            <person name="Ang Q.Y."/>
            <person name="Bisanz J.E."/>
            <person name="Leong Y.A."/>
            <person name="Ganeshan K."/>
            <person name="Cai J."/>
            <person name="Patterson A.D."/>
            <person name="Turnbaugh P.J."/>
            <person name="Chawla A."/>
        </authorList>
    </citation>
    <scope>NUCLEOTIDE SEQUENCE</scope>
    <source>
        <strain evidence="1">I8-5</strain>
    </source>
</reference>
<accession>A0AAX2SRW1</accession>
<protein>
    <submittedName>
        <fullName evidence="1">Uncharacterized protein</fullName>
    </submittedName>
</protein>
<sequence length="268" mass="31516">MVYKKKLTIAELTDEEIADGIVDKNKYNNAKYRVLFLLKESWWKHQEADANFWHLMDYSICNLIQDERQVRKHWQTYDNLARWTALILNNKAQIEEYNPKQRVDLLSNIAFLNCKKTLGDTSSNDLAVTRDAVDHAEKLKRQIEKCNPDIIICCGTFEALEVVENYDKFRHINNEEIWRVIKETNLTSLIKTNYVENAFDRKRKSQGAEFGDYITVDINGNNIPAIKFWHPAARYMTKIVNRKPTIEMLRNIANDLLVQPKALRNHNN</sequence>
<evidence type="ECO:0000313" key="1">
    <source>
        <dbReference type="EMBL" id="TGB10377.1"/>
    </source>
</evidence>
<gene>
    <name evidence="1" type="ORF">E5F87_07955</name>
</gene>
<comment type="caution">
    <text evidence="1">The sequence shown here is derived from an EMBL/GenBank/DDBJ whole genome shotgun (WGS) entry which is preliminary data.</text>
</comment>
<dbReference type="AlphaFoldDB" id="A0AAX2SRW1"/>
<name>A0AAX2SRW1_LIMRT</name>
<organism evidence="1 2">
    <name type="scientific">Limosilactobacillus reuteri</name>
    <name type="common">Lactobacillus reuteri</name>
    <dbReference type="NCBI Taxonomy" id="1598"/>
    <lineage>
        <taxon>Bacteria</taxon>
        <taxon>Bacillati</taxon>
        <taxon>Bacillota</taxon>
        <taxon>Bacilli</taxon>
        <taxon>Lactobacillales</taxon>
        <taxon>Lactobacillaceae</taxon>
        <taxon>Limosilactobacillus</taxon>
    </lineage>
</organism>
<dbReference type="EMBL" id="SRKR01000014">
    <property type="protein sequence ID" value="TGB10377.1"/>
    <property type="molecule type" value="Genomic_DNA"/>
</dbReference>
<dbReference type="RefSeq" id="WP_135350248.1">
    <property type="nucleotide sequence ID" value="NZ_SRKR01000014.1"/>
</dbReference>
<proteinExistence type="predicted"/>
<reference evidence="1" key="2">
    <citation type="submission" date="2019-04" db="EMBL/GenBank/DDBJ databases">
        <authorList>
            <person name="Bisanz J.E."/>
            <person name="Chagwedera N.D."/>
            <person name="Chawla A."/>
            <person name="Turnbaugh P.J."/>
        </authorList>
    </citation>
    <scope>NUCLEOTIDE SEQUENCE</scope>
    <source>
        <strain evidence="1">I8-5</strain>
    </source>
</reference>